<feature type="transmembrane region" description="Helical" evidence="1">
    <location>
        <begin position="99"/>
        <end position="120"/>
    </location>
</feature>
<dbReference type="SMART" id="SM00014">
    <property type="entry name" value="acidPPc"/>
    <property type="match status" value="1"/>
</dbReference>
<dbReference type="CDD" id="cd03392">
    <property type="entry name" value="PAP2_like_2"/>
    <property type="match status" value="1"/>
</dbReference>
<feature type="transmembrane region" description="Helical" evidence="1">
    <location>
        <begin position="69"/>
        <end position="92"/>
    </location>
</feature>
<feature type="transmembrane region" description="Helical" evidence="1">
    <location>
        <begin position="168"/>
        <end position="190"/>
    </location>
</feature>
<evidence type="ECO:0000313" key="3">
    <source>
        <dbReference type="EMBL" id="WVX83642.1"/>
    </source>
</evidence>
<dbReference type="PANTHER" id="PTHR14969:SF13">
    <property type="entry name" value="AT30094P"/>
    <property type="match status" value="1"/>
</dbReference>
<dbReference type="RefSeq" id="WP_338452519.1">
    <property type="nucleotide sequence ID" value="NZ_CP137640.1"/>
</dbReference>
<keyword evidence="4" id="KW-1185">Reference proteome</keyword>
<feature type="transmembrane region" description="Helical" evidence="1">
    <location>
        <begin position="140"/>
        <end position="161"/>
    </location>
</feature>
<dbReference type="SUPFAM" id="SSF48317">
    <property type="entry name" value="Acid phosphatase/Vanadium-dependent haloperoxidase"/>
    <property type="match status" value="1"/>
</dbReference>
<accession>A0ABZ2CIP6</accession>
<keyword evidence="1" id="KW-0812">Transmembrane</keyword>
<dbReference type="Gene3D" id="1.20.144.10">
    <property type="entry name" value="Phosphatidic acid phosphatase type 2/haloperoxidase"/>
    <property type="match status" value="2"/>
</dbReference>
<dbReference type="InterPro" id="IPR000326">
    <property type="entry name" value="PAP2/HPO"/>
</dbReference>
<evidence type="ECO:0000259" key="2">
    <source>
        <dbReference type="SMART" id="SM00014"/>
    </source>
</evidence>
<evidence type="ECO:0000313" key="4">
    <source>
        <dbReference type="Proteomes" id="UP001357223"/>
    </source>
</evidence>
<evidence type="ECO:0000256" key="1">
    <source>
        <dbReference type="SAM" id="Phobius"/>
    </source>
</evidence>
<reference evidence="3 4" key="1">
    <citation type="submission" date="2023-10" db="EMBL/GenBank/DDBJ databases">
        <title>Niallia locisalis sp.nov. isolated from a salt pond sample.</title>
        <authorList>
            <person name="Li X.-J."/>
            <person name="Dong L."/>
        </authorList>
    </citation>
    <scope>NUCLEOTIDE SEQUENCE [LARGE SCALE GENOMIC DNA]</scope>
    <source>
        <strain evidence="3 4">DSM 29761</strain>
    </source>
</reference>
<feature type="transmembrane region" description="Helical" evidence="1">
    <location>
        <begin position="196"/>
        <end position="218"/>
    </location>
</feature>
<proteinExistence type="predicted"/>
<feature type="domain" description="Phosphatidic acid phosphatase type 2/haloperoxidase" evidence="2">
    <location>
        <begin position="99"/>
        <end position="211"/>
    </location>
</feature>
<gene>
    <name evidence="3" type="ORF">R4Z09_11950</name>
</gene>
<protein>
    <submittedName>
        <fullName evidence="3">Phosphatase PAP2 family protein</fullName>
    </submittedName>
</protein>
<dbReference type="Pfam" id="PF01569">
    <property type="entry name" value="PAP2"/>
    <property type="match status" value="1"/>
</dbReference>
<keyword evidence="1" id="KW-1133">Transmembrane helix</keyword>
<feature type="transmembrane region" description="Helical" evidence="1">
    <location>
        <begin position="17"/>
        <end position="36"/>
    </location>
</feature>
<sequence length="232" mass="27163">MSEKMIFKELTSPTKRFIFYAISVFIAFFFIFWKFADELIEKELHKFDLTIIDWVQSFISVKHTKLMELITFLGSFKAVIWISILTIIIMILNKKRWEALFFLIAVLGCSFFNTILKWIFHRTRPTIHPIIQETGYSFPSGHSMVSFVMYGMLTYFLVLFFEKRSAKIITIIFFSVLVLFIGLSRIYLGVHYPSDVIAGFSAGGAWLVICLMFLKIILEIRSKRRKNNLEGT</sequence>
<organism evidence="3 4">
    <name type="scientific">Niallia oryzisoli</name>
    <dbReference type="NCBI Taxonomy" id="1737571"/>
    <lineage>
        <taxon>Bacteria</taxon>
        <taxon>Bacillati</taxon>
        <taxon>Bacillota</taxon>
        <taxon>Bacilli</taxon>
        <taxon>Bacillales</taxon>
        <taxon>Bacillaceae</taxon>
        <taxon>Niallia</taxon>
    </lineage>
</organism>
<dbReference type="InterPro" id="IPR036938">
    <property type="entry name" value="PAP2/HPO_sf"/>
</dbReference>
<dbReference type="EMBL" id="CP137640">
    <property type="protein sequence ID" value="WVX83642.1"/>
    <property type="molecule type" value="Genomic_DNA"/>
</dbReference>
<dbReference type="Proteomes" id="UP001357223">
    <property type="component" value="Chromosome"/>
</dbReference>
<dbReference type="PANTHER" id="PTHR14969">
    <property type="entry name" value="SPHINGOSINE-1-PHOSPHATE PHOSPHOHYDROLASE"/>
    <property type="match status" value="1"/>
</dbReference>
<name>A0ABZ2CIP6_9BACI</name>
<keyword evidence="1" id="KW-0472">Membrane</keyword>